<comment type="caution">
    <text evidence="4">The sequence shown here is derived from an EMBL/GenBank/DDBJ whole genome shotgun (WGS) entry which is preliminary data.</text>
</comment>
<dbReference type="Gene3D" id="2.40.70.10">
    <property type="entry name" value="Acid Proteases"/>
    <property type="match status" value="1"/>
</dbReference>
<dbReference type="Pfam" id="PF19259">
    <property type="entry name" value="Ty3_capsid"/>
    <property type="match status" value="1"/>
</dbReference>
<dbReference type="InterPro" id="IPR053134">
    <property type="entry name" value="RNA-dir_DNA_polymerase"/>
</dbReference>
<dbReference type="GO" id="GO:0071897">
    <property type="term" value="P:DNA biosynthetic process"/>
    <property type="evidence" value="ECO:0007669"/>
    <property type="project" value="UniProtKB-ARBA"/>
</dbReference>
<dbReference type="EMBL" id="CAJHNJ030000465">
    <property type="protein sequence ID" value="CAG9137951.1"/>
    <property type="molecule type" value="Genomic_DNA"/>
</dbReference>
<dbReference type="CDD" id="cd01647">
    <property type="entry name" value="RT_LTR"/>
    <property type="match status" value="1"/>
</dbReference>
<protein>
    <submittedName>
        <fullName evidence="4">(diamondback moth) hypothetical protein</fullName>
    </submittedName>
</protein>
<dbReference type="AlphaFoldDB" id="A0A8S4GDL8"/>
<dbReference type="SUPFAM" id="SSF50630">
    <property type="entry name" value="Acid proteases"/>
    <property type="match status" value="1"/>
</dbReference>
<name>A0A8S4GDL8_PLUXY</name>
<proteinExistence type="predicted"/>
<accession>A0A8S4GDL8</accession>
<dbReference type="InterPro" id="IPR021109">
    <property type="entry name" value="Peptidase_aspartic_dom_sf"/>
</dbReference>
<dbReference type="InterPro" id="IPR045358">
    <property type="entry name" value="Ty3_capsid"/>
</dbReference>
<dbReference type="InterPro" id="IPR000477">
    <property type="entry name" value="RT_dom"/>
</dbReference>
<feature type="domain" description="Reverse transcriptase" evidence="2">
    <location>
        <begin position="694"/>
        <end position="846"/>
    </location>
</feature>
<organism evidence="4 5">
    <name type="scientific">Plutella xylostella</name>
    <name type="common">Diamondback moth</name>
    <name type="synonym">Plutella maculipennis</name>
    <dbReference type="NCBI Taxonomy" id="51655"/>
    <lineage>
        <taxon>Eukaryota</taxon>
        <taxon>Metazoa</taxon>
        <taxon>Ecdysozoa</taxon>
        <taxon>Arthropoda</taxon>
        <taxon>Hexapoda</taxon>
        <taxon>Insecta</taxon>
        <taxon>Pterygota</taxon>
        <taxon>Neoptera</taxon>
        <taxon>Endopterygota</taxon>
        <taxon>Lepidoptera</taxon>
        <taxon>Glossata</taxon>
        <taxon>Ditrysia</taxon>
        <taxon>Yponomeutoidea</taxon>
        <taxon>Plutellidae</taxon>
        <taxon>Plutella</taxon>
    </lineage>
</organism>
<reference evidence="4" key="1">
    <citation type="submission" date="2020-11" db="EMBL/GenBank/DDBJ databases">
        <authorList>
            <person name="Whiteford S."/>
        </authorList>
    </citation>
    <scope>NUCLEOTIDE SEQUENCE</scope>
</reference>
<evidence type="ECO:0000259" key="3">
    <source>
        <dbReference type="Pfam" id="PF19259"/>
    </source>
</evidence>
<evidence type="ECO:0000259" key="2">
    <source>
        <dbReference type="Pfam" id="PF00078"/>
    </source>
</evidence>
<feature type="domain" description="Ty3 transposon capsid-like protein" evidence="3">
    <location>
        <begin position="44"/>
        <end position="200"/>
    </location>
</feature>
<gene>
    <name evidence="4" type="ORF">PLXY2_LOCUS16203</name>
</gene>
<sequence>MAQKADEKPKSSISMSDTQFKELLTTVMTGISSASPTRTSKTFTSCTARFSGIRESSQVESFLAAVNTFKEVEKLDDALALAGLPLILTDDAAIWWQGSKDNVLTWKDFTDRLRSTFAPKKMAYKIYQEIIEIKQDSQTPTEIFVAEKRALLAQLPKPTHSDQQQIDLVFGQIRFEIREKISRDSISSFDELLMKARDIERNLSERDDASTVESKQDYKQKKARSRCNFCRSFGHTYEICRKRLRADEMGQRVPHSETQNAAVAETAPLNKPTFSCYGCGEPGVVRSRCTKCCQKKKETVMNDISFCSLHSQTEVHLRPVVTVKIGGVKGKAHVDTCAKSSVASYSLYKCLEKKGYAFKEEVMYITLADGIAKRQRILTVKAPVTIYGKVIPTSFIIFPNSRDNRTLLGVGFIQEARMVLNLPQMTFTFDEEPNKVYELDEEDDDMDMVMGIIRTDTAIPDLLSPLQYTPDYSKSPQIPQLPESSATDSRTMSSFGPLPEVTSVHRSYDTLHSEQASIPPMDLLGAAPAGFLSERKEKPYGPLIPIDLSSPPKKKRIVLFDGHSPVMDSLYADACRNIEEQNVVLSPHSESLFPSTDISSMDISTENSAMTEDQLPIVKRFLQQNEDVFMPNQKPSTQAELVIDTGTHLPISAVPYKFSPAEVQSLKAEIDKMLSEKIIEPCVSPWSAPAVMVSKKGGDIRVCIDYRQLNAVTFPDVYPLPKHDQQLLHDARQMPFMTTIDLRSSVHHWQLALREEDQIKTTFTTPFGMFKFLRMPLGLRNAPSTIQRLMDKFRISLSHIHLAVSLDCLVCLSPTFHQHLKDLQEVFDKLKEYSLTANKAKCRFCVDREASVQGEINRGPVPCCVHLVDNQLRHYCSQLTHPPKVSATNADSSHLVFKWCWQSVKMKRNQQPSICLPRRDVFGDRGGDCNTPNSYHARAPPSSRIMSHRYASTVPTRLAPTLVAPVYKGRGRLQRAVVLHERSLPSTLRYNFSC</sequence>
<evidence type="ECO:0000313" key="4">
    <source>
        <dbReference type="EMBL" id="CAG9137951.1"/>
    </source>
</evidence>
<dbReference type="PANTHER" id="PTHR24559">
    <property type="entry name" value="TRANSPOSON TY3-I GAG-POL POLYPROTEIN"/>
    <property type="match status" value="1"/>
</dbReference>
<evidence type="ECO:0000313" key="5">
    <source>
        <dbReference type="Proteomes" id="UP000653454"/>
    </source>
</evidence>
<dbReference type="Gene3D" id="3.30.70.270">
    <property type="match status" value="1"/>
</dbReference>
<evidence type="ECO:0000256" key="1">
    <source>
        <dbReference type="SAM" id="MobiDB-lite"/>
    </source>
</evidence>
<dbReference type="Gene3D" id="3.10.10.10">
    <property type="entry name" value="HIV Type 1 Reverse Transcriptase, subunit A, domain 1"/>
    <property type="match status" value="1"/>
</dbReference>
<dbReference type="InterPro" id="IPR043502">
    <property type="entry name" value="DNA/RNA_pol_sf"/>
</dbReference>
<dbReference type="PANTHER" id="PTHR24559:SF444">
    <property type="entry name" value="REVERSE TRANSCRIPTASE DOMAIN-CONTAINING PROTEIN"/>
    <property type="match status" value="1"/>
</dbReference>
<dbReference type="Pfam" id="PF00078">
    <property type="entry name" value="RVT_1"/>
    <property type="match status" value="1"/>
</dbReference>
<dbReference type="SUPFAM" id="SSF56672">
    <property type="entry name" value="DNA/RNA polymerases"/>
    <property type="match status" value="1"/>
</dbReference>
<dbReference type="InterPro" id="IPR043128">
    <property type="entry name" value="Rev_trsase/Diguanyl_cyclase"/>
</dbReference>
<feature type="region of interest" description="Disordered" evidence="1">
    <location>
        <begin position="473"/>
        <end position="493"/>
    </location>
</feature>
<dbReference type="Proteomes" id="UP000653454">
    <property type="component" value="Unassembled WGS sequence"/>
</dbReference>
<keyword evidence="5" id="KW-1185">Reference proteome</keyword>